<reference evidence="2" key="1">
    <citation type="submission" date="2016-11" db="UniProtKB">
        <authorList>
            <consortium name="WormBaseParasite"/>
        </authorList>
    </citation>
    <scope>IDENTIFICATION</scope>
</reference>
<sequence>MLSRRPMVFSESSYGTHFPILRIFPISCNRLETVALSTPSCSASSFRVCNGFSSNNDFKASVFDSNLICMLQQHSPFVGTHRKYSVEYAVFGGSSYSNYFAMCLIGWHRSLLISLASLPLSYLVCPTISSILVPTLIAITNGSVQACSILSRELSCKHLVAFIKTAISGDSFCRIALLDVMPDTIWESVLMFYAPFC</sequence>
<organism evidence="1 2">
    <name type="scientific">Heterorhabditis bacteriophora</name>
    <name type="common">Entomopathogenic nematode worm</name>
    <dbReference type="NCBI Taxonomy" id="37862"/>
    <lineage>
        <taxon>Eukaryota</taxon>
        <taxon>Metazoa</taxon>
        <taxon>Ecdysozoa</taxon>
        <taxon>Nematoda</taxon>
        <taxon>Chromadorea</taxon>
        <taxon>Rhabditida</taxon>
        <taxon>Rhabditina</taxon>
        <taxon>Rhabditomorpha</taxon>
        <taxon>Strongyloidea</taxon>
        <taxon>Heterorhabditidae</taxon>
        <taxon>Heterorhabditis</taxon>
    </lineage>
</organism>
<evidence type="ECO:0000313" key="2">
    <source>
        <dbReference type="WBParaSite" id="Hba_10001"/>
    </source>
</evidence>
<dbReference type="AlphaFoldDB" id="A0A1I7WXP3"/>
<proteinExistence type="predicted"/>
<dbReference type="Proteomes" id="UP000095283">
    <property type="component" value="Unplaced"/>
</dbReference>
<name>A0A1I7WXP3_HETBA</name>
<evidence type="ECO:0000313" key="1">
    <source>
        <dbReference type="Proteomes" id="UP000095283"/>
    </source>
</evidence>
<protein>
    <submittedName>
        <fullName evidence="2">Transmembrane protein</fullName>
    </submittedName>
</protein>
<keyword evidence="1" id="KW-1185">Reference proteome</keyword>
<dbReference type="WBParaSite" id="Hba_10001">
    <property type="protein sequence ID" value="Hba_10001"/>
    <property type="gene ID" value="Hba_10001"/>
</dbReference>
<accession>A0A1I7WXP3</accession>